<proteinExistence type="predicted"/>
<organism evidence="1 2">
    <name type="scientific">Mycolicibacterium flavescens</name>
    <name type="common">Mycobacterium flavescens</name>
    <dbReference type="NCBI Taxonomy" id="1776"/>
    <lineage>
        <taxon>Bacteria</taxon>
        <taxon>Bacillati</taxon>
        <taxon>Actinomycetota</taxon>
        <taxon>Actinomycetes</taxon>
        <taxon>Mycobacteriales</taxon>
        <taxon>Mycobacteriaceae</taxon>
        <taxon>Mycolicibacterium</taxon>
    </lineage>
</organism>
<evidence type="ECO:0000313" key="1">
    <source>
        <dbReference type="EMBL" id="ODQ90515.1"/>
    </source>
</evidence>
<dbReference type="AlphaFoldDB" id="A0A1E3RKV8"/>
<dbReference type="GO" id="GO:0005829">
    <property type="term" value="C:cytosol"/>
    <property type="evidence" value="ECO:0007669"/>
    <property type="project" value="TreeGrafter"/>
</dbReference>
<dbReference type="PANTHER" id="PTHR43434:SF16">
    <property type="entry name" value="BLL8046 PROTEIN"/>
    <property type="match status" value="1"/>
</dbReference>
<dbReference type="InterPro" id="IPR050155">
    <property type="entry name" value="HAD-like_hydrolase_sf"/>
</dbReference>
<keyword evidence="1" id="KW-0378">Hydrolase</keyword>
<dbReference type="Gene3D" id="3.40.50.1000">
    <property type="entry name" value="HAD superfamily/HAD-like"/>
    <property type="match status" value="1"/>
</dbReference>
<comment type="caution">
    <text evidence="1">The sequence shown here is derived from an EMBL/GenBank/DDBJ whole genome shotgun (WGS) entry which is preliminary data.</text>
</comment>
<evidence type="ECO:0000313" key="2">
    <source>
        <dbReference type="Proteomes" id="UP000094053"/>
    </source>
</evidence>
<dbReference type="Gene3D" id="1.10.150.240">
    <property type="entry name" value="Putative phosphatase, domain 2"/>
    <property type="match status" value="1"/>
</dbReference>
<keyword evidence="2" id="KW-1185">Reference proteome</keyword>
<name>A0A1E3RKV8_MYCFV</name>
<dbReference type="OrthoDB" id="9793014at2"/>
<dbReference type="InterPro" id="IPR036412">
    <property type="entry name" value="HAD-like_sf"/>
</dbReference>
<dbReference type="InterPro" id="IPR006439">
    <property type="entry name" value="HAD-SF_hydro_IA"/>
</dbReference>
<accession>A0A1E3RKV8</accession>
<dbReference type="SUPFAM" id="SSF56784">
    <property type="entry name" value="HAD-like"/>
    <property type="match status" value="1"/>
</dbReference>
<dbReference type="STRING" id="1776.BHQ18_10815"/>
<dbReference type="Pfam" id="PF13419">
    <property type="entry name" value="HAD_2"/>
    <property type="match status" value="1"/>
</dbReference>
<dbReference type="GO" id="GO:0008967">
    <property type="term" value="F:phosphoglycolate phosphatase activity"/>
    <property type="evidence" value="ECO:0007669"/>
    <property type="project" value="TreeGrafter"/>
</dbReference>
<dbReference type="InterPro" id="IPR023198">
    <property type="entry name" value="PGP-like_dom2"/>
</dbReference>
<dbReference type="RefSeq" id="WP_069413578.1">
    <property type="nucleotide sequence ID" value="NZ_JACKUL010000014.1"/>
</dbReference>
<dbReference type="InterPro" id="IPR023214">
    <property type="entry name" value="HAD_sf"/>
</dbReference>
<dbReference type="SFLD" id="SFLDG01135">
    <property type="entry name" value="C1.5.6:_HAD__Beta-PGM__Phospha"/>
    <property type="match status" value="1"/>
</dbReference>
<dbReference type="InterPro" id="IPR041492">
    <property type="entry name" value="HAD_2"/>
</dbReference>
<dbReference type="EMBL" id="MIHA01000006">
    <property type="protein sequence ID" value="ODQ90515.1"/>
    <property type="molecule type" value="Genomic_DNA"/>
</dbReference>
<dbReference type="SFLD" id="SFLDS00003">
    <property type="entry name" value="Haloacid_Dehalogenase"/>
    <property type="match status" value="1"/>
</dbReference>
<dbReference type="PANTHER" id="PTHR43434">
    <property type="entry name" value="PHOSPHOGLYCOLATE PHOSPHATASE"/>
    <property type="match status" value="1"/>
</dbReference>
<dbReference type="NCBIfam" id="TIGR01509">
    <property type="entry name" value="HAD-SF-IA-v3"/>
    <property type="match status" value="1"/>
</dbReference>
<sequence>MSAPAPTSAVLFDIDGTLVDSNYLHVHAWYQAFEEAGCGVEAWRIHRLIGMDGTTLVKTLTPDSDDATREQAKDLHSRYYKELAPHLKCLPGARGLLEAVHKLGVQVVLATSAPEDELALLRDVLDSDHLVSAITSSEDVDTAKPKPDIVNVALERANVVAAHAVFVGDSVWDMEACARAGVDSLGVLSGGVSRDELETAGAQRVFENPLELCQHLDDTPIAALANIVGAR</sequence>
<dbReference type="NCBIfam" id="TIGR01549">
    <property type="entry name" value="HAD-SF-IA-v1"/>
    <property type="match status" value="1"/>
</dbReference>
<dbReference type="GO" id="GO:0006281">
    <property type="term" value="P:DNA repair"/>
    <property type="evidence" value="ECO:0007669"/>
    <property type="project" value="TreeGrafter"/>
</dbReference>
<reference evidence="2" key="1">
    <citation type="submission" date="2016-09" db="EMBL/GenBank/DDBJ databases">
        <authorList>
            <person name="Greninger A.L."/>
            <person name="Jerome K.R."/>
            <person name="Mcnair B."/>
            <person name="Wallis C."/>
            <person name="Fang F."/>
        </authorList>
    </citation>
    <scope>NUCLEOTIDE SEQUENCE [LARGE SCALE GENOMIC DNA]</scope>
    <source>
        <strain evidence="2">M6</strain>
    </source>
</reference>
<gene>
    <name evidence="1" type="ORF">BHQ18_10815</name>
</gene>
<dbReference type="Proteomes" id="UP000094053">
    <property type="component" value="Unassembled WGS sequence"/>
</dbReference>
<protein>
    <submittedName>
        <fullName evidence="1">HAD family hydrolase</fullName>
    </submittedName>
</protein>
<dbReference type="SFLD" id="SFLDG01129">
    <property type="entry name" value="C1.5:_HAD__Beta-PGM__Phosphata"/>
    <property type="match status" value="1"/>
</dbReference>